<sequence length="95" mass="10296">MTYGFETWPLTTGLIRRLKVTQRSIKIAMLGISLRVHKADITRVTNIAQRVATLCGRAKGNSGKSGDGRGIKLGEWMDVGVPRCWNGSPALVSAV</sequence>
<proteinExistence type="predicted"/>
<evidence type="ECO:0000313" key="1">
    <source>
        <dbReference type="EMBL" id="CAH2261899.1"/>
    </source>
</evidence>
<gene>
    <name evidence="1" type="primary">jg6983</name>
    <name evidence="1" type="ORF">PAEG_LOCUS24036</name>
</gene>
<protein>
    <submittedName>
        <fullName evidence="1">Jg6983 protein</fullName>
    </submittedName>
</protein>
<dbReference type="OrthoDB" id="407509at2759"/>
<keyword evidence="2" id="KW-1185">Reference proteome</keyword>
<dbReference type="AlphaFoldDB" id="A0A8S4SE63"/>
<dbReference type="Proteomes" id="UP000838756">
    <property type="component" value="Unassembled WGS sequence"/>
</dbReference>
<accession>A0A8S4SE63</accession>
<dbReference type="EMBL" id="CAKXAJ010026208">
    <property type="protein sequence ID" value="CAH2261899.1"/>
    <property type="molecule type" value="Genomic_DNA"/>
</dbReference>
<reference evidence="1" key="1">
    <citation type="submission" date="2022-03" db="EMBL/GenBank/DDBJ databases">
        <authorList>
            <person name="Lindestad O."/>
        </authorList>
    </citation>
    <scope>NUCLEOTIDE SEQUENCE</scope>
</reference>
<organism evidence="1 2">
    <name type="scientific">Pararge aegeria aegeria</name>
    <dbReference type="NCBI Taxonomy" id="348720"/>
    <lineage>
        <taxon>Eukaryota</taxon>
        <taxon>Metazoa</taxon>
        <taxon>Ecdysozoa</taxon>
        <taxon>Arthropoda</taxon>
        <taxon>Hexapoda</taxon>
        <taxon>Insecta</taxon>
        <taxon>Pterygota</taxon>
        <taxon>Neoptera</taxon>
        <taxon>Endopterygota</taxon>
        <taxon>Lepidoptera</taxon>
        <taxon>Glossata</taxon>
        <taxon>Ditrysia</taxon>
        <taxon>Papilionoidea</taxon>
        <taxon>Nymphalidae</taxon>
        <taxon>Satyrinae</taxon>
        <taxon>Satyrini</taxon>
        <taxon>Parargina</taxon>
        <taxon>Pararge</taxon>
    </lineage>
</organism>
<name>A0A8S4SE63_9NEOP</name>
<evidence type="ECO:0000313" key="2">
    <source>
        <dbReference type="Proteomes" id="UP000838756"/>
    </source>
</evidence>
<comment type="caution">
    <text evidence="1">The sequence shown here is derived from an EMBL/GenBank/DDBJ whole genome shotgun (WGS) entry which is preliminary data.</text>
</comment>